<name>A0ABU3P5X1_9FIRM</name>
<keyword evidence="2" id="KW-1185">Reference proteome</keyword>
<dbReference type="EMBL" id="JAUOZS010000001">
    <property type="protein sequence ID" value="MDT8903918.1"/>
    <property type="molecule type" value="Genomic_DNA"/>
</dbReference>
<evidence type="ECO:0000313" key="2">
    <source>
        <dbReference type="Proteomes" id="UP001254848"/>
    </source>
</evidence>
<gene>
    <name evidence="1" type="ORF">Q4T40_22020</name>
</gene>
<organism evidence="1 2">
    <name type="scientific">Anaeroselena agilis</name>
    <dbReference type="NCBI Taxonomy" id="3063788"/>
    <lineage>
        <taxon>Bacteria</taxon>
        <taxon>Bacillati</taxon>
        <taxon>Bacillota</taxon>
        <taxon>Negativicutes</taxon>
        <taxon>Acetonemataceae</taxon>
        <taxon>Anaeroselena</taxon>
    </lineage>
</organism>
<comment type="caution">
    <text evidence="1">The sequence shown here is derived from an EMBL/GenBank/DDBJ whole genome shotgun (WGS) entry which is preliminary data.</text>
</comment>
<dbReference type="RefSeq" id="WP_413782358.1">
    <property type="nucleotide sequence ID" value="NZ_JAUOZS010000001.1"/>
</dbReference>
<proteinExistence type="predicted"/>
<accession>A0ABU3P5X1</accession>
<protein>
    <submittedName>
        <fullName evidence="1">Uncharacterized protein</fullName>
    </submittedName>
</protein>
<sequence>MVVKSAKDLWCDYLFLTREMAKFLAKEDLEMFQNLMDQRERLQQLIDDNADNHFAASDEGRKILTLIRDTNTGISLAINGRYSRNKKIDLVDQAYAGGNAPPAAGSRMNRMG</sequence>
<reference evidence="1 2" key="1">
    <citation type="submission" date="2023-07" db="EMBL/GenBank/DDBJ databases">
        <title>The novel representative of Negativicutes class, Anaeroselena agilis gen. nov. sp. nov.</title>
        <authorList>
            <person name="Prokofeva M.I."/>
            <person name="Elcheninov A.G."/>
            <person name="Klyukina A."/>
            <person name="Kublanov I.V."/>
            <person name="Frolov E.N."/>
            <person name="Podosokorskaya O.A."/>
        </authorList>
    </citation>
    <scope>NUCLEOTIDE SEQUENCE [LARGE SCALE GENOMIC DNA]</scope>
    <source>
        <strain evidence="1 2">4137-cl</strain>
    </source>
</reference>
<dbReference type="Proteomes" id="UP001254848">
    <property type="component" value="Unassembled WGS sequence"/>
</dbReference>
<evidence type="ECO:0000313" key="1">
    <source>
        <dbReference type="EMBL" id="MDT8903918.1"/>
    </source>
</evidence>